<keyword evidence="3" id="KW-0808">Transferase</keyword>
<evidence type="ECO:0000256" key="5">
    <source>
        <dbReference type="ARBA" id="ARBA00022777"/>
    </source>
</evidence>
<dbReference type="Pfam" id="PF00069">
    <property type="entry name" value="Pkinase"/>
    <property type="match status" value="1"/>
</dbReference>
<keyword evidence="5" id="KW-0418">Kinase</keyword>
<dbReference type="GO" id="GO:0035556">
    <property type="term" value="P:intracellular signal transduction"/>
    <property type="evidence" value="ECO:0007669"/>
    <property type="project" value="TreeGrafter"/>
</dbReference>
<dbReference type="Gene3D" id="1.10.510.10">
    <property type="entry name" value="Transferase(Phosphotransferase) domain 1"/>
    <property type="match status" value="1"/>
</dbReference>
<sequence>MVKGDVVGPPADIWSLGILTYLMLSGRLPFRDVDPLETETKILAAKFDQTKLYPNVSQTASLFLKKIMCSYAWARPTIKDCFSNSWLQDAYLMKLRRQTLTFTTTRLKEFLVEHQRRRAEVVTKHKVLLRTYQSPQATSTTPSAPITQ</sequence>
<dbReference type="PANTHER" id="PTHR24346:SF30">
    <property type="entry name" value="MATERNAL EMBRYONIC LEUCINE ZIPPER KINASE"/>
    <property type="match status" value="1"/>
</dbReference>
<gene>
    <name evidence="8" type="ORF">Z043_108573</name>
</gene>
<dbReference type="EC" id="2.7.11.1" evidence="1"/>
<feature type="domain" description="Protein kinase" evidence="7">
    <location>
        <begin position="1"/>
        <end position="87"/>
    </location>
</feature>
<reference evidence="8 9" key="1">
    <citation type="submission" date="2015-08" db="EMBL/GenBank/DDBJ databases">
        <title>The genome of the Asian arowana (Scleropages formosus).</title>
        <authorList>
            <person name="Tan M.H."/>
            <person name="Gan H.M."/>
            <person name="Croft L.J."/>
            <person name="Austin C.M."/>
        </authorList>
    </citation>
    <scope>NUCLEOTIDE SEQUENCE [LARGE SCALE GENOMIC DNA]</scope>
    <source>
        <strain evidence="8">Aro1</strain>
    </source>
</reference>
<dbReference type="Proteomes" id="UP000034805">
    <property type="component" value="Unassembled WGS sequence"/>
</dbReference>
<evidence type="ECO:0000259" key="7">
    <source>
        <dbReference type="PROSITE" id="PS50011"/>
    </source>
</evidence>
<evidence type="ECO:0000313" key="9">
    <source>
        <dbReference type="Proteomes" id="UP000034805"/>
    </source>
</evidence>
<keyword evidence="4" id="KW-0547">Nucleotide-binding</keyword>
<protein>
    <recommendedName>
        <fullName evidence="1">non-specific serine/threonine protein kinase</fullName>
        <ecNumber evidence="1">2.7.11.1</ecNumber>
    </recommendedName>
</protein>
<dbReference type="GO" id="GO:0005524">
    <property type="term" value="F:ATP binding"/>
    <property type="evidence" value="ECO:0007669"/>
    <property type="project" value="UniProtKB-KW"/>
</dbReference>
<dbReference type="SUPFAM" id="SSF56112">
    <property type="entry name" value="Protein kinase-like (PK-like)"/>
    <property type="match status" value="1"/>
</dbReference>
<dbReference type="InterPro" id="IPR000719">
    <property type="entry name" value="Prot_kinase_dom"/>
</dbReference>
<organism evidence="8 9">
    <name type="scientific">Scleropages formosus</name>
    <name type="common">Asian bonytongue</name>
    <name type="synonym">Osteoglossum formosum</name>
    <dbReference type="NCBI Taxonomy" id="113540"/>
    <lineage>
        <taxon>Eukaryota</taxon>
        <taxon>Metazoa</taxon>
        <taxon>Chordata</taxon>
        <taxon>Craniata</taxon>
        <taxon>Vertebrata</taxon>
        <taxon>Euteleostomi</taxon>
        <taxon>Actinopterygii</taxon>
        <taxon>Neopterygii</taxon>
        <taxon>Teleostei</taxon>
        <taxon>Osteoglossocephala</taxon>
        <taxon>Osteoglossomorpha</taxon>
        <taxon>Osteoglossiformes</taxon>
        <taxon>Osteoglossidae</taxon>
        <taxon>Scleropages</taxon>
    </lineage>
</organism>
<evidence type="ECO:0000256" key="6">
    <source>
        <dbReference type="ARBA" id="ARBA00022840"/>
    </source>
</evidence>
<dbReference type="EMBL" id="JARO02002540">
    <property type="protein sequence ID" value="KPP72421.1"/>
    <property type="molecule type" value="Genomic_DNA"/>
</dbReference>
<proteinExistence type="predicted"/>
<comment type="caution">
    <text evidence="8">The sequence shown here is derived from an EMBL/GenBank/DDBJ whole genome shotgun (WGS) entry which is preliminary data.</text>
</comment>
<name>A0A0P7USI8_SCLFO</name>
<evidence type="ECO:0000256" key="4">
    <source>
        <dbReference type="ARBA" id="ARBA00022741"/>
    </source>
</evidence>
<dbReference type="PANTHER" id="PTHR24346">
    <property type="entry name" value="MAP/MICROTUBULE AFFINITY-REGULATING KINASE"/>
    <property type="match status" value="1"/>
</dbReference>
<keyword evidence="6" id="KW-0067">ATP-binding</keyword>
<accession>A0A0P7USI8</accession>
<evidence type="ECO:0000256" key="1">
    <source>
        <dbReference type="ARBA" id="ARBA00012513"/>
    </source>
</evidence>
<evidence type="ECO:0000256" key="2">
    <source>
        <dbReference type="ARBA" id="ARBA00022527"/>
    </source>
</evidence>
<evidence type="ECO:0000256" key="3">
    <source>
        <dbReference type="ARBA" id="ARBA00022679"/>
    </source>
</evidence>
<dbReference type="GO" id="GO:0005737">
    <property type="term" value="C:cytoplasm"/>
    <property type="evidence" value="ECO:0007669"/>
    <property type="project" value="TreeGrafter"/>
</dbReference>
<dbReference type="AlphaFoldDB" id="A0A0P7USI8"/>
<dbReference type="GO" id="GO:0004674">
    <property type="term" value="F:protein serine/threonine kinase activity"/>
    <property type="evidence" value="ECO:0007669"/>
    <property type="project" value="UniProtKB-KW"/>
</dbReference>
<dbReference type="InterPro" id="IPR011009">
    <property type="entry name" value="Kinase-like_dom_sf"/>
</dbReference>
<evidence type="ECO:0000313" key="8">
    <source>
        <dbReference type="EMBL" id="KPP72421.1"/>
    </source>
</evidence>
<dbReference type="PROSITE" id="PS50011">
    <property type="entry name" value="PROTEIN_KINASE_DOM"/>
    <property type="match status" value="1"/>
</dbReference>
<keyword evidence="2" id="KW-0723">Serine/threonine-protein kinase</keyword>